<dbReference type="Proteomes" id="UP000058925">
    <property type="component" value="Chromosome"/>
</dbReference>
<keyword evidence="2" id="KW-1185">Reference proteome</keyword>
<evidence type="ECO:0000313" key="2">
    <source>
        <dbReference type="Proteomes" id="UP000058925"/>
    </source>
</evidence>
<name>A0A654LXN1_9ARCH</name>
<dbReference type="OrthoDB" id="11913at2157"/>
<gene>
    <name evidence="1" type="ORF">NMY3_02046</name>
</gene>
<protein>
    <submittedName>
        <fullName evidence="1">Uncharacterized protein</fullName>
    </submittedName>
</protein>
<dbReference type="KEGG" id="taa:NMY3_02046"/>
<evidence type="ECO:0000313" key="1">
    <source>
        <dbReference type="EMBL" id="ALI36248.1"/>
    </source>
</evidence>
<proteinExistence type="predicted"/>
<reference evidence="2" key="1">
    <citation type="submission" date="2015-10" db="EMBL/GenBank/DDBJ databases">
        <title>Niche specialization of a soil ammonia-oxidizing archaeon, Candidatus Nitrosocosmicus oleophilus.</title>
        <authorList>
            <person name="Jung M.-Y."/>
            <person name="Rhee S.-K."/>
        </authorList>
    </citation>
    <scope>NUCLEOTIDE SEQUENCE [LARGE SCALE GENOMIC DNA]</scope>
    <source>
        <strain evidence="2">MY3</strain>
    </source>
</reference>
<dbReference type="AlphaFoldDB" id="A0A654LXN1"/>
<accession>A0A654LXN1</accession>
<dbReference type="GeneID" id="60422024"/>
<sequence>MFTYTNFFRILSIFVIAGALLSLTGTNAQALSGSITDYKFGYGPIASINNDWILAGHWMGYHNPSNLTDSGFHSTFDMVMKNGSAPHMHQISNATISDVKMDGNNTVIQGLVTITMKDGPVVDVPTTWTISNNNTLAIKLDPSMINNHFGESPIYGLVLTPEKEMNIMNKMMEDSKFMDQWIPLMMQNMMSTLNMNGENMSAMPQIMDPSASNSSMGMNMSNNMVIQ</sequence>
<dbReference type="RefSeq" id="WP_196815554.1">
    <property type="nucleotide sequence ID" value="NZ_CP012850.1"/>
</dbReference>
<dbReference type="EMBL" id="CP012850">
    <property type="protein sequence ID" value="ALI36248.1"/>
    <property type="molecule type" value="Genomic_DNA"/>
</dbReference>
<organism evidence="1 2">
    <name type="scientific">Candidatus Nitrosocosmicus oleophilus</name>
    <dbReference type="NCBI Taxonomy" id="1353260"/>
    <lineage>
        <taxon>Archaea</taxon>
        <taxon>Nitrososphaerota</taxon>
        <taxon>Nitrososphaeria</taxon>
        <taxon>Nitrososphaerales</taxon>
        <taxon>Nitrososphaeraceae</taxon>
        <taxon>Candidatus Nitrosocosmicus</taxon>
    </lineage>
</organism>